<organism evidence="8 9">
    <name type="scientific">Phytophthora citrophthora</name>
    <dbReference type="NCBI Taxonomy" id="4793"/>
    <lineage>
        <taxon>Eukaryota</taxon>
        <taxon>Sar</taxon>
        <taxon>Stramenopiles</taxon>
        <taxon>Oomycota</taxon>
        <taxon>Peronosporomycetes</taxon>
        <taxon>Peronosporales</taxon>
        <taxon>Peronosporaceae</taxon>
        <taxon>Phytophthora</taxon>
    </lineage>
</organism>
<name>A0AAD9G539_9STRA</name>
<evidence type="ECO:0000256" key="3">
    <source>
        <dbReference type="ARBA" id="ARBA00023163"/>
    </source>
</evidence>
<dbReference type="CDD" id="cd00167">
    <property type="entry name" value="SANT"/>
    <property type="match status" value="1"/>
</dbReference>
<dbReference type="PANTHER" id="PTHR12802:SF155">
    <property type="entry name" value="DEUBIQUITINASE MYSM1"/>
    <property type="match status" value="1"/>
</dbReference>
<dbReference type="SUPFAM" id="SSF46689">
    <property type="entry name" value="Homeodomain-like"/>
    <property type="match status" value="1"/>
</dbReference>
<evidence type="ECO:0000313" key="8">
    <source>
        <dbReference type="EMBL" id="KAK1932036.1"/>
    </source>
</evidence>
<dbReference type="Pfam" id="PF00249">
    <property type="entry name" value="Myb_DNA-binding"/>
    <property type="match status" value="1"/>
</dbReference>
<feature type="domain" description="Myb-like" evidence="5">
    <location>
        <begin position="38"/>
        <end position="89"/>
    </location>
</feature>
<dbReference type="InterPro" id="IPR006447">
    <property type="entry name" value="Myb_dom_plants"/>
</dbReference>
<keyword evidence="2" id="KW-0238">DNA-binding</keyword>
<proteinExistence type="predicted"/>
<keyword evidence="1" id="KW-0805">Transcription regulation</keyword>
<dbReference type="SMART" id="SM00717">
    <property type="entry name" value="SANT"/>
    <property type="match status" value="1"/>
</dbReference>
<feature type="domain" description="HTH myb-type" evidence="7">
    <location>
        <begin position="46"/>
        <end position="93"/>
    </location>
</feature>
<dbReference type="InterPro" id="IPR017930">
    <property type="entry name" value="Myb_dom"/>
</dbReference>
<dbReference type="InterPro" id="IPR009057">
    <property type="entry name" value="Homeodomain-like_sf"/>
</dbReference>
<comment type="caution">
    <text evidence="8">The sequence shown here is derived from an EMBL/GenBank/DDBJ whole genome shotgun (WGS) entry which is preliminary data.</text>
</comment>
<sequence length="217" mass="24760">MTITRGVISEMFEEGVGHGPQLVRMDQHFVGSNDVGSRRTSTTGWWTTAEHEKFLEAVELYPSGPWKTIARHIGSRTPRQVMTHAQKYRERIKRRGNRKSRRKTNKNVTENLHVVTKMVPVQEDPIEADWETFRQTEEYLLEPLCLLPDDENEMFGQPPEEISDLDIFLLQQLIAPAEDSVPELVSLDDDELVELLVDSSNDWTAANSPSDACVLLS</sequence>
<keyword evidence="3" id="KW-0804">Transcription</keyword>
<dbReference type="AlphaFoldDB" id="A0AAD9G539"/>
<feature type="domain" description="SANT" evidence="6">
    <location>
        <begin position="46"/>
        <end position="93"/>
    </location>
</feature>
<dbReference type="EMBL" id="JASMQC010000031">
    <property type="protein sequence ID" value="KAK1932036.1"/>
    <property type="molecule type" value="Genomic_DNA"/>
</dbReference>
<dbReference type="InterPro" id="IPR001005">
    <property type="entry name" value="SANT/Myb"/>
</dbReference>
<evidence type="ECO:0000313" key="9">
    <source>
        <dbReference type="Proteomes" id="UP001259832"/>
    </source>
</evidence>
<evidence type="ECO:0000259" key="7">
    <source>
        <dbReference type="PROSITE" id="PS51294"/>
    </source>
</evidence>
<dbReference type="PROSITE" id="PS50090">
    <property type="entry name" value="MYB_LIKE"/>
    <property type="match status" value="1"/>
</dbReference>
<protein>
    <submittedName>
        <fullName evidence="8">Myb-like protein J</fullName>
    </submittedName>
</protein>
<keyword evidence="9" id="KW-1185">Reference proteome</keyword>
<dbReference type="PROSITE" id="PS51294">
    <property type="entry name" value="HTH_MYB"/>
    <property type="match status" value="1"/>
</dbReference>
<dbReference type="GO" id="GO:0003677">
    <property type="term" value="F:DNA binding"/>
    <property type="evidence" value="ECO:0007669"/>
    <property type="project" value="UniProtKB-KW"/>
</dbReference>
<dbReference type="PROSITE" id="PS51293">
    <property type="entry name" value="SANT"/>
    <property type="match status" value="1"/>
</dbReference>
<gene>
    <name evidence="8" type="ORF">P3T76_012536</name>
</gene>
<evidence type="ECO:0000259" key="5">
    <source>
        <dbReference type="PROSITE" id="PS50090"/>
    </source>
</evidence>
<evidence type="ECO:0000259" key="6">
    <source>
        <dbReference type="PROSITE" id="PS51293"/>
    </source>
</evidence>
<dbReference type="NCBIfam" id="TIGR01557">
    <property type="entry name" value="myb_SHAQKYF"/>
    <property type="match status" value="1"/>
</dbReference>
<evidence type="ECO:0000256" key="2">
    <source>
        <dbReference type="ARBA" id="ARBA00023125"/>
    </source>
</evidence>
<evidence type="ECO:0000256" key="1">
    <source>
        <dbReference type="ARBA" id="ARBA00023015"/>
    </source>
</evidence>
<dbReference type="Proteomes" id="UP001259832">
    <property type="component" value="Unassembled WGS sequence"/>
</dbReference>
<dbReference type="PANTHER" id="PTHR12802">
    <property type="entry name" value="SWI/SNF COMPLEX-RELATED"/>
    <property type="match status" value="1"/>
</dbReference>
<accession>A0AAD9G539</accession>
<reference evidence="8" key="1">
    <citation type="submission" date="2023-08" db="EMBL/GenBank/DDBJ databases">
        <title>Reference Genome Resource for the Citrus Pathogen Phytophthora citrophthora.</title>
        <authorList>
            <person name="Moller H."/>
            <person name="Coetzee B."/>
            <person name="Rose L.J."/>
            <person name="Van Niekerk J.M."/>
        </authorList>
    </citation>
    <scope>NUCLEOTIDE SEQUENCE</scope>
    <source>
        <strain evidence="8">STE-U-9442</strain>
    </source>
</reference>
<dbReference type="InterPro" id="IPR017884">
    <property type="entry name" value="SANT_dom"/>
</dbReference>
<keyword evidence="4" id="KW-0539">Nucleus</keyword>
<dbReference type="Gene3D" id="1.10.10.60">
    <property type="entry name" value="Homeodomain-like"/>
    <property type="match status" value="1"/>
</dbReference>
<evidence type="ECO:0000256" key="4">
    <source>
        <dbReference type="ARBA" id="ARBA00023242"/>
    </source>
</evidence>